<evidence type="ECO:0000256" key="14">
    <source>
        <dbReference type="ARBA" id="ARBA00047915"/>
    </source>
</evidence>
<gene>
    <name evidence="17" type="ORF">BDP27DRAFT_1226766</name>
</gene>
<dbReference type="GO" id="GO:0046872">
    <property type="term" value="F:metal ion binding"/>
    <property type="evidence" value="ECO:0007669"/>
    <property type="project" value="UniProtKB-KW"/>
</dbReference>
<dbReference type="Proteomes" id="UP000772434">
    <property type="component" value="Unassembled WGS sequence"/>
</dbReference>
<dbReference type="EMBL" id="JADNRY010000081">
    <property type="protein sequence ID" value="KAF9066835.1"/>
    <property type="molecule type" value="Genomic_DNA"/>
</dbReference>
<dbReference type="Pfam" id="PF02373">
    <property type="entry name" value="JmjC"/>
    <property type="match status" value="1"/>
</dbReference>
<evidence type="ECO:0000256" key="12">
    <source>
        <dbReference type="ARBA" id="ARBA00023242"/>
    </source>
</evidence>
<evidence type="ECO:0000256" key="1">
    <source>
        <dbReference type="ARBA" id="ARBA00001954"/>
    </source>
</evidence>
<comment type="caution">
    <text evidence="17">The sequence shown here is derived from an EMBL/GenBank/DDBJ whole genome shotgun (WGS) entry which is preliminary data.</text>
</comment>
<keyword evidence="8" id="KW-0560">Oxidoreductase</keyword>
<comment type="catalytic activity">
    <reaction evidence="14">
        <text>N(6),N(6)-dimethyl-L-lysyl(36)-[histone H3] + 2 2-oxoglutarate + 2 O2 = L-lysyl(36)-[histone H3] + 2 formaldehyde + 2 succinate + 2 CO2</text>
        <dbReference type="Rhea" id="RHEA:42032"/>
        <dbReference type="Rhea" id="RHEA-COMP:9785"/>
        <dbReference type="Rhea" id="RHEA-COMP:9787"/>
        <dbReference type="ChEBI" id="CHEBI:15379"/>
        <dbReference type="ChEBI" id="CHEBI:16526"/>
        <dbReference type="ChEBI" id="CHEBI:16810"/>
        <dbReference type="ChEBI" id="CHEBI:16842"/>
        <dbReference type="ChEBI" id="CHEBI:29969"/>
        <dbReference type="ChEBI" id="CHEBI:30031"/>
        <dbReference type="ChEBI" id="CHEBI:61976"/>
        <dbReference type="EC" id="1.14.11.27"/>
    </reaction>
</comment>
<proteinExistence type="inferred from homology"/>
<evidence type="ECO:0000256" key="4">
    <source>
        <dbReference type="ARBA" id="ARBA00013246"/>
    </source>
</evidence>
<accession>A0A9P5PRK3</accession>
<keyword evidence="9" id="KW-0408">Iron</keyword>
<keyword evidence="7" id="KW-0223">Dioxygenase</keyword>
<feature type="domain" description="JmjC" evidence="16">
    <location>
        <begin position="189"/>
        <end position="348"/>
    </location>
</feature>
<dbReference type="SUPFAM" id="SSF51197">
    <property type="entry name" value="Clavaminate synthase-like"/>
    <property type="match status" value="1"/>
</dbReference>
<sequence>MCGSCKTWYHWRCAGEGVDLDTIDKWQWNSFFSRFCKSCLATGKRAITFKAPTRKSDRKRTTKNYANIEAGVNSDPTRFQKMMEGKEIKEALFRRMEGSEVGLSWLQEDETAMTEPTVIENPDGLGMKMPDESFTVDDVGLLVGEKNPIEVIDVASQSNASGWTVGQWVEYYNLEPPQRDKILNVISLEVSGTLLADRVLPPRLVRELDWVENFWPSTRKGKGHTYPKVQLYCLMGVQGAWTDWHIDFAGSSVYYHVMHGSKVFYFIKPTAANLAAYERWSGTEIQNHTWLGDLVDEVVKVTLHPGNTMIIPTGWIHAYTPEDTLVFGGNFLHSYNIPTQLKVHDIEIRTMVPKKFRFPMFTKLCWYVGDKYMKDLKSGHVPHARVLDSLIALVDFLLSESRALERGSPQAKKEAKEQIPHDRVKDGPALARELAWRLRHASGNNSEDEQAPATNGVGYKRKRTRSSSPPKFKNFQPKGWGLVVESKAENDSKTLHLPRHEEMEKWTEWDTYEDAENEPAVEVRSRKSVITKVRRKGEGVVERERVERTVEVWTWKD</sequence>
<evidence type="ECO:0000256" key="3">
    <source>
        <dbReference type="ARBA" id="ARBA00008037"/>
    </source>
</evidence>
<dbReference type="Gene3D" id="2.60.120.650">
    <property type="entry name" value="Cupin"/>
    <property type="match status" value="1"/>
</dbReference>
<keyword evidence="18" id="KW-1185">Reference proteome</keyword>
<evidence type="ECO:0000256" key="7">
    <source>
        <dbReference type="ARBA" id="ARBA00022964"/>
    </source>
</evidence>
<dbReference type="InterPro" id="IPR050690">
    <property type="entry name" value="JHDM1_Histone_Demethylase"/>
</dbReference>
<dbReference type="SMART" id="SM00558">
    <property type="entry name" value="JmjC"/>
    <property type="match status" value="1"/>
</dbReference>
<evidence type="ECO:0000256" key="13">
    <source>
        <dbReference type="ARBA" id="ARBA00031083"/>
    </source>
</evidence>
<dbReference type="AlphaFoldDB" id="A0A9P5PRK3"/>
<evidence type="ECO:0000256" key="6">
    <source>
        <dbReference type="ARBA" id="ARBA00022853"/>
    </source>
</evidence>
<keyword evidence="11" id="KW-0804">Transcription</keyword>
<evidence type="ECO:0000313" key="18">
    <source>
        <dbReference type="Proteomes" id="UP000772434"/>
    </source>
</evidence>
<evidence type="ECO:0000256" key="2">
    <source>
        <dbReference type="ARBA" id="ARBA00004123"/>
    </source>
</evidence>
<organism evidence="17 18">
    <name type="scientific">Rhodocollybia butyracea</name>
    <dbReference type="NCBI Taxonomy" id="206335"/>
    <lineage>
        <taxon>Eukaryota</taxon>
        <taxon>Fungi</taxon>
        <taxon>Dikarya</taxon>
        <taxon>Basidiomycota</taxon>
        <taxon>Agaricomycotina</taxon>
        <taxon>Agaricomycetes</taxon>
        <taxon>Agaricomycetidae</taxon>
        <taxon>Agaricales</taxon>
        <taxon>Marasmiineae</taxon>
        <taxon>Omphalotaceae</taxon>
        <taxon>Rhodocollybia</taxon>
    </lineage>
</organism>
<comment type="cofactor">
    <cofactor evidence="1">
        <name>Fe(2+)</name>
        <dbReference type="ChEBI" id="CHEBI:29033"/>
    </cofactor>
</comment>
<evidence type="ECO:0000256" key="10">
    <source>
        <dbReference type="ARBA" id="ARBA00023015"/>
    </source>
</evidence>
<dbReference type="GO" id="GO:0140680">
    <property type="term" value="F:histone H3K36me/H3K36me2 demethylase activity"/>
    <property type="evidence" value="ECO:0007669"/>
    <property type="project" value="UniProtKB-EC"/>
</dbReference>
<dbReference type="PROSITE" id="PS51184">
    <property type="entry name" value="JMJC"/>
    <property type="match status" value="1"/>
</dbReference>
<evidence type="ECO:0000256" key="9">
    <source>
        <dbReference type="ARBA" id="ARBA00023004"/>
    </source>
</evidence>
<keyword evidence="5" id="KW-0479">Metal-binding</keyword>
<evidence type="ECO:0000256" key="5">
    <source>
        <dbReference type="ARBA" id="ARBA00022723"/>
    </source>
</evidence>
<dbReference type="EC" id="1.14.11.27" evidence="4"/>
<keyword evidence="12" id="KW-0539">Nucleus</keyword>
<evidence type="ECO:0000259" key="16">
    <source>
        <dbReference type="PROSITE" id="PS51184"/>
    </source>
</evidence>
<comment type="similarity">
    <text evidence="3">Belongs to the JHDM1 histone demethylase family.</text>
</comment>
<dbReference type="PANTHER" id="PTHR23123">
    <property type="entry name" value="PHD/F-BOX CONTAINING PROTEIN"/>
    <property type="match status" value="1"/>
</dbReference>
<dbReference type="GO" id="GO:0005634">
    <property type="term" value="C:nucleus"/>
    <property type="evidence" value="ECO:0007669"/>
    <property type="project" value="UniProtKB-SubCell"/>
</dbReference>
<dbReference type="Pfam" id="PF17811">
    <property type="entry name" value="JHD"/>
    <property type="match status" value="1"/>
</dbReference>
<evidence type="ECO:0000256" key="15">
    <source>
        <dbReference type="SAM" id="MobiDB-lite"/>
    </source>
</evidence>
<dbReference type="OrthoDB" id="5876800at2759"/>
<feature type="region of interest" description="Disordered" evidence="15">
    <location>
        <begin position="441"/>
        <end position="472"/>
    </location>
</feature>
<evidence type="ECO:0000313" key="17">
    <source>
        <dbReference type="EMBL" id="KAF9066835.1"/>
    </source>
</evidence>
<keyword evidence="6" id="KW-0156">Chromatin regulator</keyword>
<evidence type="ECO:0000256" key="8">
    <source>
        <dbReference type="ARBA" id="ARBA00023002"/>
    </source>
</evidence>
<keyword evidence="10" id="KW-0805">Transcription regulation</keyword>
<comment type="subcellular location">
    <subcellularLocation>
        <location evidence="2">Nucleus</location>
    </subcellularLocation>
</comment>
<reference evidence="17" key="1">
    <citation type="submission" date="2020-11" db="EMBL/GenBank/DDBJ databases">
        <authorList>
            <consortium name="DOE Joint Genome Institute"/>
            <person name="Ahrendt S."/>
            <person name="Riley R."/>
            <person name="Andreopoulos W."/>
            <person name="Labutti K."/>
            <person name="Pangilinan J."/>
            <person name="Ruiz-Duenas F.J."/>
            <person name="Barrasa J.M."/>
            <person name="Sanchez-Garcia M."/>
            <person name="Camarero S."/>
            <person name="Miyauchi S."/>
            <person name="Serrano A."/>
            <person name="Linde D."/>
            <person name="Babiker R."/>
            <person name="Drula E."/>
            <person name="Ayuso-Fernandez I."/>
            <person name="Pacheco R."/>
            <person name="Padilla G."/>
            <person name="Ferreira P."/>
            <person name="Barriuso J."/>
            <person name="Kellner H."/>
            <person name="Castanera R."/>
            <person name="Alfaro M."/>
            <person name="Ramirez L."/>
            <person name="Pisabarro A.G."/>
            <person name="Kuo A."/>
            <person name="Tritt A."/>
            <person name="Lipzen A."/>
            <person name="He G."/>
            <person name="Yan M."/>
            <person name="Ng V."/>
            <person name="Cullen D."/>
            <person name="Martin F."/>
            <person name="Rosso M.-N."/>
            <person name="Henrissat B."/>
            <person name="Hibbett D."/>
            <person name="Martinez A.T."/>
            <person name="Grigoriev I.V."/>
        </authorList>
    </citation>
    <scope>NUCLEOTIDE SEQUENCE</scope>
    <source>
        <strain evidence="17">AH 40177</strain>
    </source>
</reference>
<dbReference type="InterPro" id="IPR041070">
    <property type="entry name" value="JHD"/>
</dbReference>
<protein>
    <recommendedName>
        <fullName evidence="4">[histone H3]-dimethyl-L-lysine(36) demethylase</fullName>
        <ecNumber evidence="4">1.14.11.27</ecNumber>
    </recommendedName>
    <alternativeName>
        <fullName evidence="13">[Histone-H3]-lysine-36 demethylase 1</fullName>
    </alternativeName>
</protein>
<evidence type="ECO:0000256" key="11">
    <source>
        <dbReference type="ARBA" id="ARBA00023163"/>
    </source>
</evidence>
<name>A0A9P5PRK3_9AGAR</name>
<dbReference type="InterPro" id="IPR003347">
    <property type="entry name" value="JmjC_dom"/>
</dbReference>